<dbReference type="InterPro" id="IPR020103">
    <property type="entry name" value="PsdUridine_synth_cat_dom_sf"/>
</dbReference>
<dbReference type="GO" id="GO:0009982">
    <property type="term" value="F:pseudouridine synthase activity"/>
    <property type="evidence" value="ECO:0007669"/>
    <property type="project" value="InterPro"/>
</dbReference>
<keyword evidence="2" id="KW-0521">NADP</keyword>
<dbReference type="GO" id="GO:0001522">
    <property type="term" value="P:pseudouridine synthesis"/>
    <property type="evidence" value="ECO:0007669"/>
    <property type="project" value="InterPro"/>
</dbReference>
<dbReference type="InterPro" id="IPR023210">
    <property type="entry name" value="NADP_OxRdtase_dom"/>
</dbReference>
<reference evidence="5" key="1">
    <citation type="submission" date="2021-02" db="EMBL/GenBank/DDBJ databases">
        <authorList>
            <person name="Dougan E. K."/>
            <person name="Rhodes N."/>
            <person name="Thang M."/>
            <person name="Chan C."/>
        </authorList>
    </citation>
    <scope>NUCLEOTIDE SEQUENCE</scope>
</reference>
<evidence type="ECO:0000256" key="3">
    <source>
        <dbReference type="ARBA" id="ARBA00023002"/>
    </source>
</evidence>
<keyword evidence="3" id="KW-0560">Oxidoreductase</keyword>
<protein>
    <recommendedName>
        <fullName evidence="4">NADP-dependent oxidoreductase domain-containing protein</fullName>
    </recommendedName>
</protein>
<dbReference type="Gene3D" id="3.30.70.660">
    <property type="entry name" value="Pseudouridine synthase I, catalytic domain, C-terminal subdomain"/>
    <property type="match status" value="1"/>
</dbReference>
<dbReference type="Gene3D" id="3.20.20.100">
    <property type="entry name" value="NADP-dependent oxidoreductase domain"/>
    <property type="match status" value="1"/>
</dbReference>
<dbReference type="InterPro" id="IPR036812">
    <property type="entry name" value="NAD(P)_OxRdtase_dom_sf"/>
</dbReference>
<dbReference type="SUPFAM" id="SSF55120">
    <property type="entry name" value="Pseudouridine synthase"/>
    <property type="match status" value="1"/>
</dbReference>
<evidence type="ECO:0000313" key="5">
    <source>
        <dbReference type="EMBL" id="CAE7304401.1"/>
    </source>
</evidence>
<gene>
    <name evidence="5" type="ORF">SNAT2548_LOCUS16003</name>
</gene>
<dbReference type="PROSITE" id="PS00798">
    <property type="entry name" value="ALDOKETO_REDUCTASE_1"/>
    <property type="match status" value="1"/>
</dbReference>
<proteinExistence type="inferred from homology"/>
<dbReference type="GO" id="GO:0016616">
    <property type="term" value="F:oxidoreductase activity, acting on the CH-OH group of donors, NAD or NADP as acceptor"/>
    <property type="evidence" value="ECO:0007669"/>
    <property type="project" value="UniProtKB-ARBA"/>
</dbReference>
<keyword evidence="6" id="KW-1185">Reference proteome</keyword>
<evidence type="ECO:0000259" key="4">
    <source>
        <dbReference type="Pfam" id="PF00248"/>
    </source>
</evidence>
<dbReference type="AlphaFoldDB" id="A0A812NUK5"/>
<evidence type="ECO:0000256" key="1">
    <source>
        <dbReference type="ARBA" id="ARBA00007905"/>
    </source>
</evidence>
<dbReference type="SUPFAM" id="SSF51430">
    <property type="entry name" value="NAD(P)-linked oxidoreductase"/>
    <property type="match status" value="1"/>
</dbReference>
<dbReference type="InterPro" id="IPR018170">
    <property type="entry name" value="Aldo/ket_reductase_CS"/>
</dbReference>
<dbReference type="FunFam" id="3.20.20.100:FF:000002">
    <property type="entry name" value="2,5-diketo-D-gluconic acid reductase A"/>
    <property type="match status" value="1"/>
</dbReference>
<dbReference type="PANTHER" id="PTHR43827:SF3">
    <property type="entry name" value="NADP-DEPENDENT OXIDOREDUCTASE DOMAIN-CONTAINING PROTEIN"/>
    <property type="match status" value="1"/>
</dbReference>
<dbReference type="PROSITE" id="PS00062">
    <property type="entry name" value="ALDOKETO_REDUCTASE_2"/>
    <property type="match status" value="1"/>
</dbReference>
<dbReference type="InterPro" id="IPR020471">
    <property type="entry name" value="AKR"/>
</dbReference>
<dbReference type="CDD" id="cd19071">
    <property type="entry name" value="AKR_AKR1-5-like"/>
    <property type="match status" value="1"/>
</dbReference>
<name>A0A812NUK5_9DINO</name>
<organism evidence="5 6">
    <name type="scientific">Symbiodinium natans</name>
    <dbReference type="NCBI Taxonomy" id="878477"/>
    <lineage>
        <taxon>Eukaryota</taxon>
        <taxon>Sar</taxon>
        <taxon>Alveolata</taxon>
        <taxon>Dinophyceae</taxon>
        <taxon>Suessiales</taxon>
        <taxon>Symbiodiniaceae</taxon>
        <taxon>Symbiodinium</taxon>
    </lineage>
</organism>
<evidence type="ECO:0000256" key="2">
    <source>
        <dbReference type="ARBA" id="ARBA00022857"/>
    </source>
</evidence>
<dbReference type="InterPro" id="IPR020095">
    <property type="entry name" value="PsdUridine_synth_TruA_C"/>
</dbReference>
<dbReference type="PANTHER" id="PTHR43827">
    <property type="entry name" value="2,5-DIKETO-D-GLUCONIC ACID REDUCTASE"/>
    <property type="match status" value="1"/>
</dbReference>
<accession>A0A812NUK5</accession>
<dbReference type="PROSITE" id="PS00063">
    <property type="entry name" value="ALDOKETO_REDUCTASE_3"/>
    <property type="match status" value="1"/>
</dbReference>
<dbReference type="OrthoDB" id="416253at2759"/>
<dbReference type="GO" id="GO:0003723">
    <property type="term" value="F:RNA binding"/>
    <property type="evidence" value="ECO:0007669"/>
    <property type="project" value="InterPro"/>
</dbReference>
<feature type="domain" description="NADP-dependent oxidoreductase" evidence="4">
    <location>
        <begin position="621"/>
        <end position="897"/>
    </location>
</feature>
<comment type="caution">
    <text evidence="5">The sequence shown here is derived from an EMBL/GenBank/DDBJ whole genome shotgun (WGS) entry which is preliminary data.</text>
</comment>
<comment type="similarity">
    <text evidence="1">Belongs to the aldo/keto reductase family.</text>
</comment>
<sequence>MDNAASFKHRCLYCDEAFGSKNKLFTHLRNSPCSTQAAADGLELTKKQERVALIFGVACSDWRLPLWRALDAARGGGVSYAASDGPPGAAFASDRHGNDPAQRDLPKACDVLSLSTEVVPEEERDMWCAKANAALPEEIRIFGRSGPMPPDWHAERGIVRRYFACLLPMKLLLVNGDVDAGAEEAQGADAEAGGYSSFPTIAARKTHAKKGHQAGWGDTADGENLLGNFFRLKEILRKMQGEHLFHNFSELSLKPGDTAARRFVYRCRAMVDPSTGVAGFHASVDSLVSGQLRAMSGLAIALQHGLLPDKYLDIAFSEDRLIPVPSLPKGTEFQTECIYRKDFHHLLQPFFKSAEAVRFRTKVEAQLEAEALSGTFLDWFRDELVPSAAKMAAQLTPMLRPADLPEEVEVPAEYAEVLRLLRQAEACGKWPPCSKGREKVIKDTTLPEQGGAGGSFSVGSVPAGLDAPHGNRLFPELALCAFELERVLRPTRRSSTIAINKRAQFLPHVDSGTGAGQGISLIVGLGNYSGGELVVEGTAYDIRYKPLEFNGWTQRHWTQPFLGERFSLVWFTPAGCEDMPGLELFRDRAASKRTVCGSIPATPAAVSLPTARLHNGLDIPRLGFGTWQLQAPDAEASGTSLSCEQAIAAALDAGYRLIDTASIYKNEVAVGQALQNWPEDSGVFVTSKCSPYEMGYEKAQEACRKSLERLGRKCLDLYLIHWPALPKKPHSSPEHRRARYDTWRALEDLYRQGLVRAIGVSNFTAEHLEQLVEDGASIMPMVNQIEVHPLCVPRATLECCRKHNILIEAYAPLGGGPASNVGKASGGEVDGTRLLLEHPVVNAVAKEVSRAPAQVILRWGLQQDFLVIPRSSNAARIQQNANIFDFTLSDDQMRRMDLSSEDGRKFCWNPSSVA</sequence>
<evidence type="ECO:0000313" key="6">
    <source>
        <dbReference type="Proteomes" id="UP000604046"/>
    </source>
</evidence>
<dbReference type="PRINTS" id="PR00069">
    <property type="entry name" value="ALDKETRDTASE"/>
</dbReference>
<dbReference type="Pfam" id="PF00248">
    <property type="entry name" value="Aldo_ket_red"/>
    <property type="match status" value="1"/>
</dbReference>
<dbReference type="EMBL" id="CAJNDS010002070">
    <property type="protein sequence ID" value="CAE7304401.1"/>
    <property type="molecule type" value="Genomic_DNA"/>
</dbReference>
<dbReference type="Proteomes" id="UP000604046">
    <property type="component" value="Unassembled WGS sequence"/>
</dbReference>